<comment type="caution">
    <text evidence="2">The sequence shown here is derived from an EMBL/GenBank/DDBJ whole genome shotgun (WGS) entry which is preliminary data.</text>
</comment>
<dbReference type="EMBL" id="VIFK01000600">
    <property type="protein sequence ID" value="TQE92695.1"/>
    <property type="molecule type" value="Genomic_DNA"/>
</dbReference>
<feature type="region of interest" description="Disordered" evidence="1">
    <location>
        <begin position="1"/>
        <end position="33"/>
    </location>
</feature>
<accession>A0A540V7K0</accession>
<dbReference type="AlphaFoldDB" id="A0A540V7K0"/>
<evidence type="ECO:0000256" key="1">
    <source>
        <dbReference type="SAM" id="MobiDB-lite"/>
    </source>
</evidence>
<protein>
    <recommendedName>
        <fullName evidence="4">Site-specific DNA-methyltransferase</fullName>
    </recommendedName>
</protein>
<gene>
    <name evidence="2" type="ORF">FKY71_19400</name>
</gene>
<feature type="non-terminal residue" evidence="2">
    <location>
        <position position="81"/>
    </location>
</feature>
<evidence type="ECO:0008006" key="4">
    <source>
        <dbReference type="Google" id="ProtNLM"/>
    </source>
</evidence>
<sequence>MTDKKTPIEPITYPDDRVNIPTPELAPMMDPDDARPIRAAYDRRNPDLDPQLVWRGKDIDATHVTADAPPLYLQEQVHPKA</sequence>
<dbReference type="Proteomes" id="UP000315400">
    <property type="component" value="Unassembled WGS sequence"/>
</dbReference>
<proteinExistence type="predicted"/>
<organism evidence="2 3">
    <name type="scientific">Spiribacter salinus</name>
    <dbReference type="NCBI Taxonomy" id="1335746"/>
    <lineage>
        <taxon>Bacteria</taxon>
        <taxon>Pseudomonadati</taxon>
        <taxon>Pseudomonadota</taxon>
        <taxon>Gammaproteobacteria</taxon>
        <taxon>Chromatiales</taxon>
        <taxon>Ectothiorhodospiraceae</taxon>
        <taxon>Spiribacter</taxon>
    </lineage>
</organism>
<reference evidence="2 3" key="1">
    <citation type="submission" date="2019-06" db="EMBL/GenBank/DDBJ databases">
        <title>Metagenome assembled Genome of Spiribacter salinus SL48-SHIP from the microbial mat of Salt Lake 48 (Novosibirsk region, Russia).</title>
        <authorList>
            <person name="Shipova A."/>
            <person name="Rozanov A.S."/>
            <person name="Bryanskaya A.V."/>
            <person name="Peltek S.E."/>
        </authorList>
    </citation>
    <scope>NUCLEOTIDE SEQUENCE [LARGE SCALE GENOMIC DNA]</scope>
    <source>
        <strain evidence="2">SL48-SHIP-2</strain>
    </source>
</reference>
<evidence type="ECO:0000313" key="2">
    <source>
        <dbReference type="EMBL" id="TQE92695.1"/>
    </source>
</evidence>
<evidence type="ECO:0000313" key="3">
    <source>
        <dbReference type="Proteomes" id="UP000315400"/>
    </source>
</evidence>
<name>A0A540V7K0_9GAMM</name>